<protein>
    <submittedName>
        <fullName evidence="1">Uncharacterized protein</fullName>
    </submittedName>
</protein>
<evidence type="ECO:0000313" key="1">
    <source>
        <dbReference type="EMBL" id="GAA0174607.1"/>
    </source>
</evidence>
<gene>
    <name evidence="1" type="ORF">LIER_43980</name>
</gene>
<keyword evidence="2" id="KW-1185">Reference proteome</keyword>
<name>A0AAV3RDY9_LITER</name>
<proteinExistence type="predicted"/>
<comment type="caution">
    <text evidence="1">The sequence shown here is derived from an EMBL/GenBank/DDBJ whole genome shotgun (WGS) entry which is preliminary data.</text>
</comment>
<evidence type="ECO:0000313" key="2">
    <source>
        <dbReference type="Proteomes" id="UP001454036"/>
    </source>
</evidence>
<dbReference type="AlphaFoldDB" id="A0AAV3RDY9"/>
<dbReference type="EMBL" id="BAABME010042725">
    <property type="protein sequence ID" value="GAA0174607.1"/>
    <property type="molecule type" value="Genomic_DNA"/>
</dbReference>
<dbReference type="Proteomes" id="UP001454036">
    <property type="component" value="Unassembled WGS sequence"/>
</dbReference>
<organism evidence="1 2">
    <name type="scientific">Lithospermum erythrorhizon</name>
    <name type="common">Purple gromwell</name>
    <name type="synonym">Lithospermum officinale var. erythrorhizon</name>
    <dbReference type="NCBI Taxonomy" id="34254"/>
    <lineage>
        <taxon>Eukaryota</taxon>
        <taxon>Viridiplantae</taxon>
        <taxon>Streptophyta</taxon>
        <taxon>Embryophyta</taxon>
        <taxon>Tracheophyta</taxon>
        <taxon>Spermatophyta</taxon>
        <taxon>Magnoliopsida</taxon>
        <taxon>eudicotyledons</taxon>
        <taxon>Gunneridae</taxon>
        <taxon>Pentapetalae</taxon>
        <taxon>asterids</taxon>
        <taxon>lamiids</taxon>
        <taxon>Boraginales</taxon>
        <taxon>Boraginaceae</taxon>
        <taxon>Boraginoideae</taxon>
        <taxon>Lithospermeae</taxon>
        <taxon>Lithospermum</taxon>
    </lineage>
</organism>
<accession>A0AAV3RDY9</accession>
<reference evidence="1 2" key="1">
    <citation type="submission" date="2024-01" db="EMBL/GenBank/DDBJ databases">
        <title>The complete chloroplast genome sequence of Lithospermum erythrorhizon: insights into the phylogenetic relationship among Boraginaceae species and the maternal lineages of purple gromwells.</title>
        <authorList>
            <person name="Okada T."/>
            <person name="Watanabe K."/>
        </authorList>
    </citation>
    <scope>NUCLEOTIDE SEQUENCE [LARGE SCALE GENOMIC DNA]</scope>
</reference>
<sequence>MPSTSQNTEDNQDSLEQLKMELQGVIEKVWCTEDGAVWDKLMQGQPNGSLLKQLTEEVWQMKEDTLSALENDFYSSFNLDPSYVSNDPFD</sequence>